<sequence length="265" mass="28805">MTPFRAMRRGYESRMDPVERAVLARVARDVAMMVRDETGLPAAAPEPDPNDVPTPHTGSTTRVWNKGLLAPDEITDGDLAKLTGISSVGPMPQDPAVRRLLPEASRDDASVAGEFRRLTQNDLAREKAERLEAFADLLEPPPAEDDPEPEKAPWQTLGRHGAPPPVRVARDSAEAVAGALTDMRLVIAQRLGLESDDDVNALTDQVMWDQQMGREIPVAADGRAARRFWSGVFVAAGFALETLMEVMIADLRGRPRSAAGSPEDN</sequence>
<protein>
    <submittedName>
        <fullName evidence="2">Uncharacterized protein DUF2017</fullName>
    </submittedName>
</protein>
<feature type="region of interest" description="Disordered" evidence="1">
    <location>
        <begin position="137"/>
        <end position="165"/>
    </location>
</feature>
<feature type="region of interest" description="Disordered" evidence="1">
    <location>
        <begin position="40"/>
        <end position="62"/>
    </location>
</feature>
<dbReference type="Proteomes" id="UP000280501">
    <property type="component" value="Unassembled WGS sequence"/>
</dbReference>
<accession>A0A3N4ZAF2</accession>
<evidence type="ECO:0000256" key="1">
    <source>
        <dbReference type="SAM" id="MobiDB-lite"/>
    </source>
</evidence>
<evidence type="ECO:0000313" key="2">
    <source>
        <dbReference type="EMBL" id="RPF22402.1"/>
    </source>
</evidence>
<dbReference type="Pfam" id="PF09438">
    <property type="entry name" value="DUF2017"/>
    <property type="match status" value="1"/>
</dbReference>
<dbReference type="RefSeq" id="WP_123815321.1">
    <property type="nucleotide sequence ID" value="NZ_RKQZ01000001.1"/>
</dbReference>
<keyword evidence="3" id="KW-1185">Reference proteome</keyword>
<reference evidence="2 3" key="1">
    <citation type="submission" date="2018-11" db="EMBL/GenBank/DDBJ databases">
        <title>Sequencing the genomes of 1000 actinobacteria strains.</title>
        <authorList>
            <person name="Klenk H.-P."/>
        </authorList>
    </citation>
    <scope>NUCLEOTIDE SEQUENCE [LARGE SCALE GENOMIC DNA]</scope>
    <source>
        <strain evidence="2 3">DSM 15700</strain>
    </source>
</reference>
<proteinExistence type="predicted"/>
<dbReference type="OrthoDB" id="3268479at2"/>
<gene>
    <name evidence="2" type="ORF">EDD34_3061</name>
</gene>
<evidence type="ECO:0000313" key="3">
    <source>
        <dbReference type="Proteomes" id="UP000280501"/>
    </source>
</evidence>
<name>A0A3N4ZAF2_9MICO</name>
<comment type="caution">
    <text evidence="2">The sequence shown here is derived from an EMBL/GenBank/DDBJ whole genome shotgun (WGS) entry which is preliminary data.</text>
</comment>
<dbReference type="AlphaFoldDB" id="A0A3N4ZAF2"/>
<dbReference type="EMBL" id="RKQZ01000001">
    <property type="protein sequence ID" value="RPF22402.1"/>
    <property type="molecule type" value="Genomic_DNA"/>
</dbReference>
<organism evidence="2 3">
    <name type="scientific">Myceligenerans xiligouense</name>
    <dbReference type="NCBI Taxonomy" id="253184"/>
    <lineage>
        <taxon>Bacteria</taxon>
        <taxon>Bacillati</taxon>
        <taxon>Actinomycetota</taxon>
        <taxon>Actinomycetes</taxon>
        <taxon>Micrococcales</taxon>
        <taxon>Promicromonosporaceae</taxon>
        <taxon>Myceligenerans</taxon>
    </lineage>
</organism>
<dbReference type="InterPro" id="IPR018561">
    <property type="entry name" value="AosR"/>
</dbReference>